<dbReference type="EMBL" id="JAGDFM010000013">
    <property type="protein sequence ID" value="KAG7392153.1"/>
    <property type="molecule type" value="Genomic_DNA"/>
</dbReference>
<protein>
    <submittedName>
        <fullName evidence="1">Uncharacterized protein</fullName>
    </submittedName>
</protein>
<sequence>MAKKHERLRKAAEEENHVLRDHLALQLRTIASLQNMQQSTPRPRQISLRLLLPRSSMMSGTGAQNTLDNLCSLLVSQLSETDQVFRLGNMPPTLSEESSEMVSSTQMHLEVLYSNHLPFHFQAAARALWKNCRNCHKSLSVDPNADTLANSFVSSYESDELSFAMNGHSTMRMHDTSTRNVIVSSSKYQLLLDNNGSGSHYSDKGWVVIEPAHDDATELSILRVCARIELNVDGHLSDGERYLDLLSGFLLEQKRQEVDTIRLGIENDLLAAPPWQVSL</sequence>
<evidence type="ECO:0000313" key="1">
    <source>
        <dbReference type="EMBL" id="KAG7392153.1"/>
    </source>
</evidence>
<dbReference type="Proteomes" id="UP000694044">
    <property type="component" value="Unassembled WGS sequence"/>
</dbReference>
<keyword evidence="2" id="KW-1185">Reference proteome</keyword>
<comment type="caution">
    <text evidence="1">The sequence shown here is derived from an EMBL/GenBank/DDBJ whole genome shotgun (WGS) entry which is preliminary data.</text>
</comment>
<gene>
    <name evidence="1" type="ORF">PHYPSEUDO_001876</name>
</gene>
<reference evidence="1" key="1">
    <citation type="submission" date="2021-02" db="EMBL/GenBank/DDBJ databases">
        <authorList>
            <person name="Palmer J.M."/>
        </authorList>
    </citation>
    <scope>NUCLEOTIDE SEQUENCE</scope>
    <source>
        <strain evidence="1">SCRP734</strain>
    </source>
</reference>
<evidence type="ECO:0000313" key="2">
    <source>
        <dbReference type="Proteomes" id="UP000694044"/>
    </source>
</evidence>
<dbReference type="AlphaFoldDB" id="A0A8T1WJQ8"/>
<proteinExistence type="predicted"/>
<accession>A0A8T1WJQ8</accession>
<organism evidence="1 2">
    <name type="scientific">Phytophthora pseudosyringae</name>
    <dbReference type="NCBI Taxonomy" id="221518"/>
    <lineage>
        <taxon>Eukaryota</taxon>
        <taxon>Sar</taxon>
        <taxon>Stramenopiles</taxon>
        <taxon>Oomycota</taxon>
        <taxon>Peronosporomycetes</taxon>
        <taxon>Peronosporales</taxon>
        <taxon>Peronosporaceae</taxon>
        <taxon>Phytophthora</taxon>
    </lineage>
</organism>
<name>A0A8T1WJQ8_9STRA</name>
<dbReference type="OrthoDB" id="10619223at2759"/>